<dbReference type="InterPro" id="IPR001412">
    <property type="entry name" value="aa-tRNA-synth_I_CS"/>
</dbReference>
<feature type="domain" description="tRNA synthetases class I (E and Q) anti-codon binding" evidence="13">
    <location>
        <begin position="472"/>
        <end position="544"/>
    </location>
</feature>
<dbReference type="PROSITE" id="PS00178">
    <property type="entry name" value="AA_TRNA_LIGASE_I"/>
    <property type="match status" value="1"/>
</dbReference>
<accession>A0ABR6Z1I3</accession>
<dbReference type="InterPro" id="IPR004514">
    <property type="entry name" value="Gln-tRNA-synth"/>
</dbReference>
<evidence type="ECO:0000259" key="12">
    <source>
        <dbReference type="Pfam" id="PF03950"/>
    </source>
</evidence>
<evidence type="ECO:0000256" key="9">
    <source>
        <dbReference type="NCBIfam" id="TIGR00440"/>
    </source>
</evidence>
<reference evidence="14 15" key="1">
    <citation type="journal article" date="2020" name="mSystems">
        <title>Defining Genomic and Predicted Metabolic Features of the Acetobacterium Genus.</title>
        <authorList>
            <person name="Ross D.E."/>
            <person name="Marshall C.W."/>
            <person name="Gulliver D."/>
            <person name="May H.D."/>
            <person name="Norman R.S."/>
        </authorList>
    </citation>
    <scope>NUCLEOTIDE SEQUENCE [LARGE SCALE GENOMIC DNA]</scope>
    <source>
        <strain evidence="14 15">DSM 4132</strain>
    </source>
</reference>
<evidence type="ECO:0000259" key="13">
    <source>
        <dbReference type="Pfam" id="PF20974"/>
    </source>
</evidence>
<dbReference type="Gene3D" id="3.40.50.620">
    <property type="entry name" value="HUPs"/>
    <property type="match status" value="1"/>
</dbReference>
<dbReference type="SUPFAM" id="SSF50715">
    <property type="entry name" value="Ribosomal protein L25-like"/>
    <property type="match status" value="1"/>
</dbReference>
<name>A0ABR6Z1I3_9FIRM</name>
<evidence type="ECO:0000256" key="7">
    <source>
        <dbReference type="ARBA" id="ARBA00023146"/>
    </source>
</evidence>
<dbReference type="InterPro" id="IPR020059">
    <property type="entry name" value="Glu/Gln-tRNA-synth_Ib_codon-bd"/>
</dbReference>
<evidence type="ECO:0000259" key="11">
    <source>
        <dbReference type="Pfam" id="PF00749"/>
    </source>
</evidence>
<dbReference type="InterPro" id="IPR050132">
    <property type="entry name" value="Gln/Glu-tRNA_Ligase"/>
</dbReference>
<evidence type="ECO:0000256" key="6">
    <source>
        <dbReference type="ARBA" id="ARBA00022917"/>
    </source>
</evidence>
<dbReference type="EMBL" id="WJBE01000025">
    <property type="protein sequence ID" value="MBC3901361.1"/>
    <property type="molecule type" value="Genomic_DNA"/>
</dbReference>
<keyword evidence="2" id="KW-0963">Cytoplasm</keyword>
<comment type="caution">
    <text evidence="14">The sequence shown here is derived from an EMBL/GenBank/DDBJ whole genome shotgun (WGS) entry which is preliminary data.</text>
</comment>
<dbReference type="InterPro" id="IPR014729">
    <property type="entry name" value="Rossmann-like_a/b/a_fold"/>
</dbReference>
<dbReference type="PANTHER" id="PTHR43097:SF5">
    <property type="entry name" value="GLUTAMATE--TRNA LIGASE"/>
    <property type="match status" value="1"/>
</dbReference>
<keyword evidence="3 10" id="KW-0436">Ligase</keyword>
<gene>
    <name evidence="14" type="ORF">GH811_17280</name>
</gene>
<feature type="domain" description="Glutamyl/glutaminyl-tRNA synthetase class Ib catalytic" evidence="11">
    <location>
        <begin position="42"/>
        <end position="353"/>
    </location>
</feature>
<evidence type="ECO:0000256" key="4">
    <source>
        <dbReference type="ARBA" id="ARBA00022741"/>
    </source>
</evidence>
<dbReference type="InterPro" id="IPR049437">
    <property type="entry name" value="tRNA-synt_1c_C2"/>
</dbReference>
<comment type="similarity">
    <text evidence="10">Belongs to the class-I aminoacyl-tRNA synthetase family.</text>
</comment>
<keyword evidence="15" id="KW-1185">Reference proteome</keyword>
<sequence length="569" mass="65959">MVLLANMKNRRKLMETTEKKTNFITNAIDQDIANKVYSNDRVHTRFPPEPNGYLHIGHAKASLLNYRIAQQYHGKFNLRFDDTNPIKEDMEYVDSIKEDLRWLGIKWDERLFFASSYFDKMAAYAVELISKGLAFVDELSAEEMRQYRGTLTEPGQESPYRNRPIEENLNLFSQMKAGKLPEGSYILRAKIDMGSPNMNMRDPAIYRILHTKHHSTTEDWYIYPMYDYAHPIEDAIEGITHSLCTLEFEDHRPFYDWVLANIDDFKNEPPRQIEFAKLNLTKTIVGKRFLKQLVDEKIVDGWDDPRLATISGLRRRGFTPESIQAFCEAIGVAKTNSTVDIAMLEHFIRDDLKLKAPRLMAVIDPLKVTITNYPENQTEWVELPLNQENDEMGSYTTPFSREILIDRSDFMEIPPKKYFRLFPGNEVRLRGAYFITCQEVIKDADGQVIELKCTYDPATKSGAGCERKVKGTIHWVDASHASEVEIHLYDYLVEDDAGLNKDNFLERINQKSLEIVKAYIEPELLKASPYEKFQFIRNGFFSVDPKYSTPDAPVFNQIVSLKSSWKPTN</sequence>
<keyword evidence="7 10" id="KW-0030">Aminoacyl-tRNA synthetase</keyword>
<comment type="catalytic activity">
    <reaction evidence="8">
        <text>tRNA(Gln) + L-glutamine + ATP = L-glutaminyl-tRNA(Gln) + AMP + diphosphate</text>
        <dbReference type="Rhea" id="RHEA:20121"/>
        <dbReference type="Rhea" id="RHEA-COMP:9662"/>
        <dbReference type="Rhea" id="RHEA-COMP:9681"/>
        <dbReference type="ChEBI" id="CHEBI:30616"/>
        <dbReference type="ChEBI" id="CHEBI:33019"/>
        <dbReference type="ChEBI" id="CHEBI:58359"/>
        <dbReference type="ChEBI" id="CHEBI:78442"/>
        <dbReference type="ChEBI" id="CHEBI:78521"/>
        <dbReference type="ChEBI" id="CHEBI:456215"/>
        <dbReference type="EC" id="6.1.1.18"/>
    </reaction>
</comment>
<dbReference type="InterPro" id="IPR020056">
    <property type="entry name" value="Rbsml_bL25/Gln-tRNA_synth_N"/>
</dbReference>
<evidence type="ECO:0000313" key="15">
    <source>
        <dbReference type="Proteomes" id="UP000622405"/>
    </source>
</evidence>
<dbReference type="Pfam" id="PF03950">
    <property type="entry name" value="tRNA-synt_1c_C"/>
    <property type="match status" value="1"/>
</dbReference>
<dbReference type="InterPro" id="IPR000924">
    <property type="entry name" value="Glu/Gln-tRNA-synth"/>
</dbReference>
<organism evidence="14 15">
    <name type="scientific">Acetobacterium malicum</name>
    <dbReference type="NCBI Taxonomy" id="52692"/>
    <lineage>
        <taxon>Bacteria</taxon>
        <taxon>Bacillati</taxon>
        <taxon>Bacillota</taxon>
        <taxon>Clostridia</taxon>
        <taxon>Eubacteriales</taxon>
        <taxon>Eubacteriaceae</taxon>
        <taxon>Acetobacterium</taxon>
    </lineage>
</organism>
<dbReference type="Pfam" id="PF20974">
    <property type="entry name" value="tRNA-synt_1c_C2"/>
    <property type="match status" value="1"/>
</dbReference>
<dbReference type="Proteomes" id="UP000622405">
    <property type="component" value="Unassembled WGS sequence"/>
</dbReference>
<dbReference type="PANTHER" id="PTHR43097">
    <property type="entry name" value="GLUTAMINE-TRNA LIGASE"/>
    <property type="match status" value="1"/>
</dbReference>
<evidence type="ECO:0000256" key="2">
    <source>
        <dbReference type="ARBA" id="ARBA00022490"/>
    </source>
</evidence>
<evidence type="ECO:0000256" key="10">
    <source>
        <dbReference type="RuleBase" id="RU363037"/>
    </source>
</evidence>
<dbReference type="PRINTS" id="PR00987">
    <property type="entry name" value="TRNASYNTHGLU"/>
</dbReference>
<keyword evidence="4 10" id="KW-0547">Nucleotide-binding</keyword>
<dbReference type="NCBIfam" id="TIGR00440">
    <property type="entry name" value="glnS"/>
    <property type="match status" value="1"/>
</dbReference>
<dbReference type="InterPro" id="IPR020058">
    <property type="entry name" value="Glu/Gln-tRNA-synth_Ib_cat-dom"/>
</dbReference>
<evidence type="ECO:0000313" key="14">
    <source>
        <dbReference type="EMBL" id="MBC3901361.1"/>
    </source>
</evidence>
<evidence type="ECO:0000256" key="1">
    <source>
        <dbReference type="ARBA" id="ARBA00012836"/>
    </source>
</evidence>
<dbReference type="InterPro" id="IPR011035">
    <property type="entry name" value="Ribosomal_bL25/Gln-tRNA_synth"/>
</dbReference>
<dbReference type="NCBIfam" id="NF011291">
    <property type="entry name" value="PRK14703.1"/>
    <property type="match status" value="1"/>
</dbReference>
<dbReference type="EC" id="6.1.1.18" evidence="1 9"/>
<dbReference type="SUPFAM" id="SSF52374">
    <property type="entry name" value="Nucleotidylyl transferase"/>
    <property type="match status" value="1"/>
</dbReference>
<keyword evidence="5 10" id="KW-0067">ATP-binding</keyword>
<feature type="domain" description="Glutamyl/glutaminyl-tRNA synthetase class Ib anti-codon binding" evidence="12">
    <location>
        <begin position="356"/>
        <end position="456"/>
    </location>
</feature>
<evidence type="ECO:0000256" key="5">
    <source>
        <dbReference type="ARBA" id="ARBA00022840"/>
    </source>
</evidence>
<evidence type="ECO:0000256" key="3">
    <source>
        <dbReference type="ARBA" id="ARBA00022598"/>
    </source>
</evidence>
<proteinExistence type="inferred from homology"/>
<dbReference type="GO" id="GO:0016874">
    <property type="term" value="F:ligase activity"/>
    <property type="evidence" value="ECO:0007669"/>
    <property type="project" value="UniProtKB-KW"/>
</dbReference>
<evidence type="ECO:0000256" key="8">
    <source>
        <dbReference type="ARBA" id="ARBA00048270"/>
    </source>
</evidence>
<dbReference type="Pfam" id="PF00749">
    <property type="entry name" value="tRNA-synt_1c"/>
    <property type="match status" value="1"/>
</dbReference>
<dbReference type="Gene3D" id="2.40.240.10">
    <property type="entry name" value="Ribosomal Protein L25, Chain P"/>
    <property type="match status" value="2"/>
</dbReference>
<keyword evidence="6 10" id="KW-0648">Protein biosynthesis</keyword>
<protein>
    <recommendedName>
        <fullName evidence="1 9">Glutamine--tRNA ligase</fullName>
        <ecNumber evidence="1 9">6.1.1.18</ecNumber>
    </recommendedName>
</protein>